<reference evidence="1 2" key="1">
    <citation type="submission" date="2020-08" db="EMBL/GenBank/DDBJ databases">
        <title>Phenotypic and transcriptomic analysis of seven clinical Stenotrophomonas maltophilia isolates identify a small set of shared and commonly regulated genes involved in biofilm lifestyle.</title>
        <authorList>
            <person name="Alio I."/>
            <person name="Gudzuhn M."/>
            <person name="Streit W."/>
        </authorList>
    </citation>
    <scope>NUCLEOTIDE SEQUENCE [LARGE SCALE GENOMIC DNA]</scope>
    <source>
        <strain evidence="1 2">UHH_SKK55</strain>
    </source>
</reference>
<dbReference type="EMBL" id="CP060025">
    <property type="protein sequence ID" value="QNG79607.1"/>
    <property type="molecule type" value="Genomic_DNA"/>
</dbReference>
<proteinExistence type="predicted"/>
<sequence>MSRLLLELEIGEVDFRRYPFNLAGRRIWTDSEGSLQLEFKDIGLLKDIPYHDLDDGPWVLTDAIFWGVRKNKRAYAGSLPHGVSFSMLRPHVRERLAVLGAGNAVEMGFSGEVDIWWVSGLELTVDFSGPGDSIRCVSVGIPVDRTHSQA</sequence>
<dbReference type="AlphaFoldDB" id="A0AAX1IH74"/>
<evidence type="ECO:0008006" key="3">
    <source>
        <dbReference type="Google" id="ProtNLM"/>
    </source>
</evidence>
<name>A0AAX1IH74_STEMA</name>
<dbReference type="Proteomes" id="UP000515598">
    <property type="component" value="Chromosome"/>
</dbReference>
<organism evidence="1 2">
    <name type="scientific">Stenotrophomonas maltophilia</name>
    <name type="common">Pseudomonas maltophilia</name>
    <name type="synonym">Xanthomonas maltophilia</name>
    <dbReference type="NCBI Taxonomy" id="40324"/>
    <lineage>
        <taxon>Bacteria</taxon>
        <taxon>Pseudomonadati</taxon>
        <taxon>Pseudomonadota</taxon>
        <taxon>Gammaproteobacteria</taxon>
        <taxon>Lysobacterales</taxon>
        <taxon>Lysobacteraceae</taxon>
        <taxon>Stenotrophomonas</taxon>
        <taxon>Stenotrophomonas maltophilia group</taxon>
    </lineage>
</organism>
<protein>
    <recommendedName>
        <fullName evidence="3">Phage tail protein</fullName>
    </recommendedName>
</protein>
<gene>
    <name evidence="1" type="ORF">GPNADHDJ_03856</name>
</gene>
<evidence type="ECO:0000313" key="1">
    <source>
        <dbReference type="EMBL" id="QNG79607.1"/>
    </source>
</evidence>
<evidence type="ECO:0000313" key="2">
    <source>
        <dbReference type="Proteomes" id="UP000515598"/>
    </source>
</evidence>
<accession>A0AAX1IH74</accession>